<proteinExistence type="inferred from homology"/>
<feature type="domain" description="Fe-S hydro-lyase tartrate dehydratase beta-type catalytic" evidence="3">
    <location>
        <begin position="3"/>
        <end position="177"/>
    </location>
</feature>
<gene>
    <name evidence="4" type="ORF">GGR21_001043</name>
</gene>
<dbReference type="NCBIfam" id="TIGR00723">
    <property type="entry name" value="ttdB_fumA_fumB"/>
    <property type="match status" value="1"/>
</dbReference>
<comment type="similarity">
    <text evidence="1">Belongs to the class-I fumarase family.</text>
</comment>
<evidence type="ECO:0000256" key="2">
    <source>
        <dbReference type="ARBA" id="ARBA00023239"/>
    </source>
</evidence>
<evidence type="ECO:0000313" key="5">
    <source>
        <dbReference type="Proteomes" id="UP000555103"/>
    </source>
</evidence>
<dbReference type="InterPro" id="IPR004647">
    <property type="entry name" value="Fe-S_hydro-lyase_TtdB-typ_cat"/>
</dbReference>
<sequence length="184" mass="19782">MENRIELTTPISDEIIKNLKAGDMAYISGTIYTGRDAAHKKMCELLAKGEPMPFDFEGATIYYAGPCPAKPGTPIGSVGPTTSGRMDLYSPQLIAKGLKVMIGKGLRNKEVIDAIVEHSGIYFAAIGGAAALMGKSVISAEVIAFEELGTEAIRRLVVKNLPVIVAIDSQGKNMYEEGRKNYEL</sequence>
<comment type="caution">
    <text evidence="4">The sequence shown here is derived from an EMBL/GenBank/DDBJ whole genome shotgun (WGS) entry which is preliminary data.</text>
</comment>
<accession>A0A840CNQ4</accession>
<keyword evidence="5" id="KW-1185">Reference proteome</keyword>
<dbReference type="NCBIfam" id="NF005310">
    <property type="entry name" value="PRK06842.1"/>
    <property type="match status" value="1"/>
</dbReference>
<name>A0A840CNQ4_9BACT</name>
<evidence type="ECO:0000256" key="1">
    <source>
        <dbReference type="ARBA" id="ARBA00008876"/>
    </source>
</evidence>
<dbReference type="Pfam" id="PF05683">
    <property type="entry name" value="Fumerase_C"/>
    <property type="match status" value="1"/>
</dbReference>
<dbReference type="Proteomes" id="UP000555103">
    <property type="component" value="Unassembled WGS sequence"/>
</dbReference>
<dbReference type="EC" id="4.2.1.2" evidence="4"/>
<dbReference type="PANTHER" id="PTHR43351:SF2">
    <property type="entry name" value="L(+)-TARTRATE DEHYDRATASE SUBUNIT BETA-RELATED"/>
    <property type="match status" value="1"/>
</dbReference>
<dbReference type="Gene3D" id="3.20.130.10">
    <property type="entry name" value="Fe-S hydro-lyase, tartrate dehydratase beta-type, catalytic domain"/>
    <property type="match status" value="1"/>
</dbReference>
<evidence type="ECO:0000259" key="3">
    <source>
        <dbReference type="Pfam" id="PF05683"/>
    </source>
</evidence>
<dbReference type="AlphaFoldDB" id="A0A840CNQ4"/>
<protein>
    <submittedName>
        <fullName evidence="4">Fumarate hydratase subunit beta</fullName>
        <ecNumber evidence="4">4.2.1.2</ecNumber>
    </submittedName>
</protein>
<dbReference type="SUPFAM" id="SSF117457">
    <property type="entry name" value="FumA C-terminal domain-like"/>
    <property type="match status" value="1"/>
</dbReference>
<reference evidence="4 5" key="1">
    <citation type="submission" date="2020-08" db="EMBL/GenBank/DDBJ databases">
        <title>Genomic Encyclopedia of Type Strains, Phase IV (KMG-IV): sequencing the most valuable type-strain genomes for metagenomic binning, comparative biology and taxonomic classification.</title>
        <authorList>
            <person name="Goeker M."/>
        </authorList>
    </citation>
    <scope>NUCLEOTIDE SEQUENCE [LARGE SCALE GENOMIC DNA]</scope>
    <source>
        <strain evidence="4 5">DSM 104969</strain>
    </source>
</reference>
<organism evidence="4 5">
    <name type="scientific">Dysgonomonas hofstadii</name>
    <dbReference type="NCBI Taxonomy" id="637886"/>
    <lineage>
        <taxon>Bacteria</taxon>
        <taxon>Pseudomonadati</taxon>
        <taxon>Bacteroidota</taxon>
        <taxon>Bacteroidia</taxon>
        <taxon>Bacteroidales</taxon>
        <taxon>Dysgonomonadaceae</taxon>
        <taxon>Dysgonomonas</taxon>
    </lineage>
</organism>
<dbReference type="InterPro" id="IPR036660">
    <property type="entry name" value="Fe-S_hydroAse_TtdB_cat_sf"/>
</dbReference>
<dbReference type="PANTHER" id="PTHR43351">
    <property type="entry name" value="L(+)-TARTRATE DEHYDRATASE SUBUNIT BETA"/>
    <property type="match status" value="1"/>
</dbReference>
<keyword evidence="2 4" id="KW-0456">Lyase</keyword>
<dbReference type="GO" id="GO:0004333">
    <property type="term" value="F:fumarate hydratase activity"/>
    <property type="evidence" value="ECO:0007669"/>
    <property type="project" value="UniProtKB-EC"/>
</dbReference>
<dbReference type="EMBL" id="JACIEP010000003">
    <property type="protein sequence ID" value="MBB4035154.1"/>
    <property type="molecule type" value="Genomic_DNA"/>
</dbReference>
<evidence type="ECO:0000313" key="4">
    <source>
        <dbReference type="EMBL" id="MBB4035154.1"/>
    </source>
</evidence>